<dbReference type="GO" id="GO:0005524">
    <property type="term" value="F:ATP binding"/>
    <property type="evidence" value="ECO:0007669"/>
    <property type="project" value="UniProtKB-KW"/>
</dbReference>
<dbReference type="InterPro" id="IPR000577">
    <property type="entry name" value="Carb_kinase_FGGY"/>
</dbReference>
<evidence type="ECO:0000259" key="12">
    <source>
        <dbReference type="Pfam" id="PF02782"/>
    </source>
</evidence>
<dbReference type="GO" id="GO:0019563">
    <property type="term" value="P:glycerol catabolic process"/>
    <property type="evidence" value="ECO:0007669"/>
    <property type="project" value="TreeGrafter"/>
</dbReference>
<comment type="similarity">
    <text evidence="2">Belongs to the FGGY kinase family.</text>
</comment>
<dbReference type="PANTHER" id="PTHR10196">
    <property type="entry name" value="SUGAR KINASE"/>
    <property type="match status" value="1"/>
</dbReference>
<reference evidence="13" key="1">
    <citation type="submission" date="2019-08" db="EMBL/GenBank/DDBJ databases">
        <authorList>
            <person name="Kucharzyk K."/>
            <person name="Murdoch R.W."/>
            <person name="Higgins S."/>
            <person name="Loffler F."/>
        </authorList>
    </citation>
    <scope>NUCLEOTIDE SEQUENCE</scope>
</reference>
<evidence type="ECO:0000313" key="13">
    <source>
        <dbReference type="EMBL" id="MPL70606.1"/>
    </source>
</evidence>
<evidence type="ECO:0000256" key="3">
    <source>
        <dbReference type="ARBA" id="ARBA00012099"/>
    </source>
</evidence>
<evidence type="ECO:0000256" key="6">
    <source>
        <dbReference type="ARBA" id="ARBA00022777"/>
    </source>
</evidence>
<dbReference type="InterPro" id="IPR043129">
    <property type="entry name" value="ATPase_NBD"/>
</dbReference>
<dbReference type="GO" id="GO:0004370">
    <property type="term" value="F:glycerol kinase activity"/>
    <property type="evidence" value="ECO:0007669"/>
    <property type="project" value="UniProtKB-EC"/>
</dbReference>
<dbReference type="PANTHER" id="PTHR10196:SF69">
    <property type="entry name" value="GLYCEROL KINASE"/>
    <property type="match status" value="1"/>
</dbReference>
<dbReference type="InterPro" id="IPR018485">
    <property type="entry name" value="FGGY_C"/>
</dbReference>
<proteinExistence type="inferred from homology"/>
<keyword evidence="7" id="KW-0319">Glycerol metabolism</keyword>
<keyword evidence="4 13" id="KW-0808">Transferase</keyword>
<dbReference type="SUPFAM" id="SSF53067">
    <property type="entry name" value="Actin-like ATPase domain"/>
    <property type="match status" value="2"/>
</dbReference>
<dbReference type="HAMAP" id="MF_00186">
    <property type="entry name" value="Glycerol_kin"/>
    <property type="match status" value="1"/>
</dbReference>
<dbReference type="EMBL" id="VSSQ01000054">
    <property type="protein sequence ID" value="MPL70606.1"/>
    <property type="molecule type" value="Genomic_DNA"/>
</dbReference>
<dbReference type="PROSITE" id="PS00933">
    <property type="entry name" value="FGGY_KINASES_1"/>
    <property type="match status" value="1"/>
</dbReference>
<feature type="domain" description="Carbohydrate kinase FGGY N-terminal" evidence="11">
    <location>
        <begin position="23"/>
        <end position="267"/>
    </location>
</feature>
<feature type="domain" description="Carbohydrate kinase FGGY C-terminal" evidence="12">
    <location>
        <begin position="277"/>
        <end position="466"/>
    </location>
</feature>
<dbReference type="GO" id="GO:0006072">
    <property type="term" value="P:glycerol-3-phosphate metabolic process"/>
    <property type="evidence" value="ECO:0007669"/>
    <property type="project" value="InterPro"/>
</dbReference>
<evidence type="ECO:0000256" key="4">
    <source>
        <dbReference type="ARBA" id="ARBA00022679"/>
    </source>
</evidence>
<dbReference type="GO" id="GO:0005829">
    <property type="term" value="C:cytosol"/>
    <property type="evidence" value="ECO:0007669"/>
    <property type="project" value="UniProtKB-ARBA"/>
</dbReference>
<sequence length="512" mass="55734">MIFRVPPSVISEYTCSMTIKEQYILALDQGTTSSRAIIFNRDGIIIGVKQIPFKQIFPQPGWVEHDPEEIWATQLAAAKQAIAAAQIESEQILAIGITNQRETSLLWEKDSGKPVYNAIVWQCRRSAGICQELRSAGLEKTIRGKTGLVLDPYFSGTKLSWLFRERPDLRRRAERGDLLFGTIDSWLIYKLTGRHATDPTNASRTLLFDIHKGDWDDELLAVMAVPRIVLPEVLPSSGLFGVTRPELFGQAIPVTGAAGDQQAALFGHACFSPGEAKNTYGTGCFTLMNTGPVPVASEHNLLATVAWDLGKGYTYALEGSVFIAGAVIQWLRDQLGLLTESAESEALARSVPDTGGVYLVPAFVGLGAPYWDSDVRGTVVGITRGTTKAHFARAALEAIAYESRDLLEAMEKDSGRALASIKADGGASANSFLMQFQADISGRSVVLPEVAETTALGAAYLAGLAAGYWSSLDEVKKNWRKKREFKPTMAQALRQDLVSGWEKAVAAARSFR</sequence>
<dbReference type="PROSITE" id="PS00445">
    <property type="entry name" value="FGGY_KINASES_2"/>
    <property type="match status" value="1"/>
</dbReference>
<evidence type="ECO:0000256" key="10">
    <source>
        <dbReference type="ARBA" id="ARBA00052101"/>
    </source>
</evidence>
<dbReference type="InterPro" id="IPR018484">
    <property type="entry name" value="FGGY_N"/>
</dbReference>
<dbReference type="FunFam" id="3.30.420.40:FF:000007">
    <property type="entry name" value="Glycerol kinase"/>
    <property type="match status" value="1"/>
</dbReference>
<accession>A0A644TUE7</accession>
<evidence type="ECO:0000256" key="5">
    <source>
        <dbReference type="ARBA" id="ARBA00022741"/>
    </source>
</evidence>
<name>A0A644TUE7_9ZZZZ</name>
<evidence type="ECO:0000256" key="2">
    <source>
        <dbReference type="ARBA" id="ARBA00009156"/>
    </source>
</evidence>
<organism evidence="13">
    <name type="scientific">bioreactor metagenome</name>
    <dbReference type="NCBI Taxonomy" id="1076179"/>
    <lineage>
        <taxon>unclassified sequences</taxon>
        <taxon>metagenomes</taxon>
        <taxon>ecological metagenomes</taxon>
    </lineage>
</organism>
<dbReference type="Pfam" id="PF00370">
    <property type="entry name" value="FGGY_N"/>
    <property type="match status" value="1"/>
</dbReference>
<dbReference type="InterPro" id="IPR005999">
    <property type="entry name" value="Glycerol_kin"/>
</dbReference>
<gene>
    <name evidence="13" type="primary">glpK_2</name>
    <name evidence="13" type="ORF">SDC9_16365</name>
</gene>
<comment type="caution">
    <text evidence="13">The sequence shown here is derived from an EMBL/GenBank/DDBJ whole genome shotgun (WGS) entry which is preliminary data.</text>
</comment>
<evidence type="ECO:0000256" key="7">
    <source>
        <dbReference type="ARBA" id="ARBA00022798"/>
    </source>
</evidence>
<evidence type="ECO:0000256" key="1">
    <source>
        <dbReference type="ARBA" id="ARBA00005190"/>
    </source>
</evidence>
<dbReference type="FunFam" id="3.30.420.40:FF:000008">
    <property type="entry name" value="Glycerol kinase"/>
    <property type="match status" value="1"/>
</dbReference>
<protein>
    <recommendedName>
        <fullName evidence="3">glycerol kinase</fullName>
        <ecNumber evidence="3">2.7.1.30</ecNumber>
    </recommendedName>
    <alternativeName>
        <fullName evidence="9">ATP:glycerol 3-phosphotransferase</fullName>
    </alternativeName>
</protein>
<dbReference type="EC" id="2.7.1.30" evidence="3"/>
<comment type="pathway">
    <text evidence="1">Polyol metabolism; glycerol degradation via glycerol kinase pathway; sn-glycerol 3-phosphate from glycerol: step 1/1.</text>
</comment>
<evidence type="ECO:0000256" key="8">
    <source>
        <dbReference type="ARBA" id="ARBA00022840"/>
    </source>
</evidence>
<evidence type="ECO:0000256" key="9">
    <source>
        <dbReference type="ARBA" id="ARBA00043149"/>
    </source>
</evidence>
<dbReference type="CDD" id="cd07786">
    <property type="entry name" value="FGGY_EcGK_like"/>
    <property type="match status" value="1"/>
</dbReference>
<keyword evidence="6 13" id="KW-0418">Kinase</keyword>
<dbReference type="AlphaFoldDB" id="A0A644TUE7"/>
<keyword evidence="5" id="KW-0547">Nucleotide-binding</keyword>
<dbReference type="InterPro" id="IPR018483">
    <property type="entry name" value="Carb_kinase_FGGY_CS"/>
</dbReference>
<dbReference type="NCBIfam" id="NF000756">
    <property type="entry name" value="PRK00047.1"/>
    <property type="match status" value="1"/>
</dbReference>
<evidence type="ECO:0000259" key="11">
    <source>
        <dbReference type="Pfam" id="PF00370"/>
    </source>
</evidence>
<dbReference type="PIRSF" id="PIRSF000538">
    <property type="entry name" value="GlpK"/>
    <property type="match status" value="1"/>
</dbReference>
<dbReference type="NCBIfam" id="TIGR01311">
    <property type="entry name" value="glycerol_kin"/>
    <property type="match status" value="1"/>
</dbReference>
<dbReference type="Pfam" id="PF02782">
    <property type="entry name" value="FGGY_C"/>
    <property type="match status" value="1"/>
</dbReference>
<keyword evidence="8" id="KW-0067">ATP-binding</keyword>
<comment type="catalytic activity">
    <reaction evidence="10">
        <text>glycerol + ATP = sn-glycerol 3-phosphate + ADP + H(+)</text>
        <dbReference type="Rhea" id="RHEA:21644"/>
        <dbReference type="ChEBI" id="CHEBI:15378"/>
        <dbReference type="ChEBI" id="CHEBI:17754"/>
        <dbReference type="ChEBI" id="CHEBI:30616"/>
        <dbReference type="ChEBI" id="CHEBI:57597"/>
        <dbReference type="ChEBI" id="CHEBI:456216"/>
        <dbReference type="EC" id="2.7.1.30"/>
    </reaction>
</comment>
<dbReference type="Gene3D" id="3.30.420.40">
    <property type="match status" value="2"/>
</dbReference>